<dbReference type="InterPro" id="IPR026956">
    <property type="entry name" value="D-ser_dehydrat-like_dom"/>
</dbReference>
<dbReference type="GO" id="GO:0036088">
    <property type="term" value="P:D-serine catabolic process"/>
    <property type="evidence" value="ECO:0007669"/>
    <property type="project" value="TreeGrafter"/>
</dbReference>
<keyword evidence="2" id="KW-0456">Lyase</keyword>
<dbReference type="Proteomes" id="UP000035721">
    <property type="component" value="Unassembled WGS sequence"/>
</dbReference>
<comment type="similarity">
    <text evidence="1">Belongs to the DSD1 family.</text>
</comment>
<dbReference type="InterPro" id="IPR051466">
    <property type="entry name" value="D-amino_acid_metab_enzyme"/>
</dbReference>
<dbReference type="InterPro" id="IPR029066">
    <property type="entry name" value="PLP-binding_barrel"/>
</dbReference>
<feature type="domain" description="D-serine dehydratase-like" evidence="3">
    <location>
        <begin position="260"/>
        <end position="355"/>
    </location>
</feature>
<dbReference type="Gene3D" id="3.20.20.10">
    <property type="entry name" value="Alanine racemase"/>
    <property type="match status" value="1"/>
</dbReference>
<protein>
    <submittedName>
        <fullName evidence="4">Putative amino acid racemase</fullName>
    </submittedName>
</protein>
<gene>
    <name evidence="4" type="ORF">BN12_80008</name>
</gene>
<proteinExistence type="inferred from homology"/>
<evidence type="ECO:0000259" key="3">
    <source>
        <dbReference type="SMART" id="SM01119"/>
    </source>
</evidence>
<evidence type="ECO:0000256" key="1">
    <source>
        <dbReference type="ARBA" id="ARBA00005323"/>
    </source>
</evidence>
<evidence type="ECO:0000313" key="5">
    <source>
        <dbReference type="Proteomes" id="UP000035721"/>
    </source>
</evidence>
<name>A0A077M571_9MICO</name>
<dbReference type="GO" id="GO:0008721">
    <property type="term" value="F:D-serine ammonia-lyase activity"/>
    <property type="evidence" value="ECO:0007669"/>
    <property type="project" value="TreeGrafter"/>
</dbReference>
<dbReference type="EMBL" id="CAJB01000414">
    <property type="protein sequence ID" value="CCH80217.1"/>
    <property type="molecule type" value="Genomic_DNA"/>
</dbReference>
<dbReference type="SMART" id="SM01119">
    <property type="entry name" value="D-ser_dehydrat"/>
    <property type="match status" value="1"/>
</dbReference>
<dbReference type="PANTHER" id="PTHR28004">
    <property type="entry name" value="ZGC:162816-RELATED"/>
    <property type="match status" value="1"/>
</dbReference>
<dbReference type="RefSeq" id="WP_048549819.1">
    <property type="nucleotide sequence ID" value="NZ_HF570958.1"/>
</dbReference>
<dbReference type="AlphaFoldDB" id="A0A077M571"/>
<keyword evidence="5" id="KW-1185">Reference proteome</keyword>
<organism evidence="4 5">
    <name type="scientific">Nostocoides japonicum T1-X7</name>
    <dbReference type="NCBI Taxonomy" id="1194083"/>
    <lineage>
        <taxon>Bacteria</taxon>
        <taxon>Bacillati</taxon>
        <taxon>Actinomycetota</taxon>
        <taxon>Actinomycetes</taxon>
        <taxon>Micrococcales</taxon>
        <taxon>Intrasporangiaceae</taxon>
        <taxon>Nostocoides</taxon>
    </lineage>
</organism>
<dbReference type="Gene3D" id="2.40.37.20">
    <property type="entry name" value="D-serine dehydratase-like domain"/>
    <property type="match status" value="1"/>
</dbReference>
<dbReference type="Pfam" id="PF14031">
    <property type="entry name" value="D-ser_dehydrat"/>
    <property type="match status" value="1"/>
</dbReference>
<sequence length="373" mass="39628">MSRFDGVLAMLRRDDVDLPTPVVLLDVMERNISRMQEFAASHGVDLRPHVKTHKCVEIGRMQLDAGAVGITAGTVGEAEVFADAGFQDIFIAYPLWVAGSKPARIRRLAETVRLRIGADGPEAIQRLASAMEDAVGLIELVIEIDCGAGRSGTRPEEAGALAALARSRGLRPVGVYTYPGQGGSDRAARARAADDQRVALTAAVRSLVSAGITVEVVSAGSTPTAAYSPGGPVTELRPGEYVFGDLDNVRLGACEPDEVALFVASTVVSDQVHGQAILDVGTKALGREGDPRKGYGRVAVDEAVLDGPELFRLNEYHGYLRMPTGGGLPVGQAVAVLPNHVCPVVNSFDELVVARTDATEWWTWQVAARGRLR</sequence>
<comment type="caution">
    <text evidence="4">The sequence shown here is derived from an EMBL/GenBank/DDBJ whole genome shotgun (WGS) entry which is preliminary data.</text>
</comment>
<dbReference type="SUPFAM" id="SSF51419">
    <property type="entry name" value="PLP-binding barrel"/>
    <property type="match status" value="1"/>
</dbReference>
<evidence type="ECO:0000256" key="2">
    <source>
        <dbReference type="ARBA" id="ARBA00023239"/>
    </source>
</evidence>
<dbReference type="InterPro" id="IPR001608">
    <property type="entry name" value="Ala_racemase_N"/>
</dbReference>
<dbReference type="Pfam" id="PF01168">
    <property type="entry name" value="Ala_racemase_N"/>
    <property type="match status" value="1"/>
</dbReference>
<evidence type="ECO:0000313" key="4">
    <source>
        <dbReference type="EMBL" id="CCH80217.1"/>
    </source>
</evidence>
<reference evidence="4 5" key="1">
    <citation type="journal article" date="2013" name="ISME J.">
        <title>A metabolic model for members of the genus Tetrasphaera involved in enhanced biological phosphorus removal.</title>
        <authorList>
            <person name="Kristiansen R."/>
            <person name="Nguyen H.T.T."/>
            <person name="Saunders A.M."/>
            <person name="Nielsen J.L."/>
            <person name="Wimmer R."/>
            <person name="Le V.Q."/>
            <person name="McIlroy S.J."/>
            <person name="Petrovski S."/>
            <person name="Seviour R.J."/>
            <person name="Calteau A."/>
            <person name="Nielsen K.L."/>
            <person name="Nielsen P.H."/>
        </authorList>
    </citation>
    <scope>NUCLEOTIDE SEQUENCE [LARGE SCALE GENOMIC DNA]</scope>
    <source>
        <strain evidence="4 5">T1-X7</strain>
    </source>
</reference>
<dbReference type="PANTHER" id="PTHR28004:SF2">
    <property type="entry name" value="D-SERINE DEHYDRATASE"/>
    <property type="match status" value="1"/>
</dbReference>
<accession>A0A077M571</accession>
<dbReference type="STRING" id="1194083.BN12_80008"/>
<dbReference type="InterPro" id="IPR042208">
    <property type="entry name" value="D-ser_dehydrat-like_sf"/>
</dbReference>